<keyword evidence="2" id="KW-0812">Transmembrane</keyword>
<keyword evidence="3" id="KW-0732">Signal</keyword>
<feature type="signal peptide" evidence="3">
    <location>
        <begin position="1"/>
        <end position="21"/>
    </location>
</feature>
<keyword evidence="2" id="KW-1133">Transmembrane helix</keyword>
<feature type="domain" description="Disintegrin" evidence="4">
    <location>
        <begin position="421"/>
        <end position="521"/>
    </location>
</feature>
<dbReference type="GO" id="GO:0005886">
    <property type="term" value="C:plasma membrane"/>
    <property type="evidence" value="ECO:0007669"/>
    <property type="project" value="TreeGrafter"/>
</dbReference>
<keyword evidence="6" id="KW-0378">Hydrolase</keyword>
<reference evidence="6 7" key="1">
    <citation type="submission" date="2021-06" db="EMBL/GenBank/DDBJ databases">
        <title>Caerostris darwini draft genome.</title>
        <authorList>
            <person name="Kono N."/>
            <person name="Arakawa K."/>
        </authorList>
    </citation>
    <scope>NUCLEOTIDE SEQUENCE [LARGE SCALE GENOMIC DNA]</scope>
</reference>
<feature type="binding site" evidence="1">
    <location>
        <position position="355"/>
    </location>
    <ligand>
        <name>Zn(2+)</name>
        <dbReference type="ChEBI" id="CHEBI:29105"/>
        <note>catalytic</note>
    </ligand>
</feature>
<gene>
    <name evidence="6" type="primary">ADAM10</name>
    <name evidence="6" type="ORF">CDAR_165311</name>
</gene>
<feature type="active site" evidence="1">
    <location>
        <position position="356"/>
    </location>
</feature>
<dbReference type="GO" id="GO:0006509">
    <property type="term" value="P:membrane protein ectodomain proteolysis"/>
    <property type="evidence" value="ECO:0007669"/>
    <property type="project" value="TreeGrafter"/>
</dbReference>
<organism evidence="6 7">
    <name type="scientific">Caerostris darwini</name>
    <dbReference type="NCBI Taxonomy" id="1538125"/>
    <lineage>
        <taxon>Eukaryota</taxon>
        <taxon>Metazoa</taxon>
        <taxon>Ecdysozoa</taxon>
        <taxon>Arthropoda</taxon>
        <taxon>Chelicerata</taxon>
        <taxon>Arachnida</taxon>
        <taxon>Araneae</taxon>
        <taxon>Araneomorphae</taxon>
        <taxon>Entelegynae</taxon>
        <taxon>Araneoidea</taxon>
        <taxon>Araneidae</taxon>
        <taxon>Caerostris</taxon>
    </lineage>
</organism>
<dbReference type="Pfam" id="PF13574">
    <property type="entry name" value="Reprolysin_2"/>
    <property type="match status" value="2"/>
</dbReference>
<dbReference type="PANTHER" id="PTHR45702:SF2">
    <property type="entry name" value="KUZBANIAN, ISOFORM A"/>
    <property type="match status" value="1"/>
</dbReference>
<sequence>MPFWLLLLLNVTFFHVVCVKGSSGNEIKLHELINPIAFFLEPKQKFSSFKYKNPVAEIRFRAFNKSFHFLLYENPKFGDVEFELHQLPLKCFFPNSTFYEGSSKDKTQDATVSGYIHNGTFCGAVWDNGTTYFLESASVYFPNHSEYFGKTIVYRREKSHTNVTEPQVYRGHSLQGYKGFLNWKSLPDRSCKVEMVADHTLYQYFKEDSVAVTAFLIKHAKYADSIFRSTDFDDDGFPDNIRILVEKVTIFKSATDPDYPMAQAEDLPEFHEKFSTRTQNYCLSICMCYRWFMSEVIGQSNTPQMNGGGICKRPIKVRVSGWSYVYYSYNTAVVTIRSNQGKTMPLNTTLLTVAHEIGHSFGSTHDADTNLTCSPVEKGPYLMHPTIIGTPNILSNVFSPCSLRDMGRIIQERRECLQNYPAVCGNGIKEGEEQCDCGAEDICNQLDPCCTSSRAQPPKRGCTFATQKGAFCSGKESVCCTSDCTINDKNGSICFHSDTHCMISHCDGLNPDCPEPSKAPDKYPCMKTSRTCLDGRCNSSVCLDNNLQDCVCPYLALSCYICCLRGNECRPAYQMGFLTPWDTAFHVLEGTPCNGSGTFLCDGAGNCLDVNARRIDRDDRNSHALWWMLTILLMVVVMLVFGLLYLLVKGKWFMSEVIGQSNTPQMNGGGICKRPVKVRVSGWSYVYYSYNTAVVTIRSNQGKTMPLNTTLLTVAHEIGHSFGSTHDADTNLTCSPVEKGPYLMHPTIIGTPNILSNVFSPCSLRDMGRIIQERRECLQNYPAVCGNGIKEGEEQCDCGAEDICNQLDPCCTSSRAQPPKRGCTFATQKGAFCSGKESVCCTSDCTINDKNGSICFHSDTHCMISHCDGLNPDCPEPSKAPDKYPCMKTSRTCLDGRCNSSVCLDNNLQDCVCPYLALSCYICCLRGNECRPAYQMGFLTPWDTAFHVLEGTPCNGSGTFLCDGAGNCLDVNARRIDRDDRNSHALWWMLTILLMVVVMLVFGLLYLLVKGK</sequence>
<accession>A0AAV4NXW6</accession>
<dbReference type="SMART" id="SM00050">
    <property type="entry name" value="DISIN"/>
    <property type="match status" value="2"/>
</dbReference>
<feature type="domain" description="Peptidase M12B" evidence="5">
    <location>
        <begin position="627"/>
        <end position="782"/>
    </location>
</feature>
<name>A0AAV4NXW6_9ARAC</name>
<evidence type="ECO:0000313" key="6">
    <source>
        <dbReference type="EMBL" id="GIX88791.1"/>
    </source>
</evidence>
<comment type="caution">
    <text evidence="1">Lacks conserved residue(s) required for the propagation of feature annotation.</text>
</comment>
<evidence type="ECO:0000313" key="7">
    <source>
        <dbReference type="Proteomes" id="UP001054837"/>
    </source>
</evidence>
<dbReference type="Proteomes" id="UP001054837">
    <property type="component" value="Unassembled WGS sequence"/>
</dbReference>
<feature type="domain" description="Peptidase M12B" evidence="5">
    <location>
        <begin position="189"/>
        <end position="421"/>
    </location>
</feature>
<dbReference type="InterPro" id="IPR036436">
    <property type="entry name" value="Disintegrin_dom_sf"/>
</dbReference>
<evidence type="ECO:0000256" key="3">
    <source>
        <dbReference type="SAM" id="SignalP"/>
    </source>
</evidence>
<dbReference type="Gene3D" id="4.10.70.10">
    <property type="entry name" value="Disintegrin domain"/>
    <property type="match status" value="2"/>
</dbReference>
<feature type="active site" evidence="1">
    <location>
        <position position="717"/>
    </location>
</feature>
<dbReference type="InterPro" id="IPR051489">
    <property type="entry name" value="ADAM_Metalloproteinase"/>
</dbReference>
<keyword evidence="6" id="KW-0645">Protease</keyword>
<evidence type="ECO:0000256" key="1">
    <source>
        <dbReference type="PROSITE-ProRule" id="PRU00276"/>
    </source>
</evidence>
<dbReference type="PROSITE" id="PS50214">
    <property type="entry name" value="DISINTEGRIN_2"/>
    <property type="match status" value="2"/>
</dbReference>
<dbReference type="SUPFAM" id="SSF55486">
    <property type="entry name" value="Metalloproteases ('zincins'), catalytic domain"/>
    <property type="match status" value="2"/>
</dbReference>
<feature type="domain" description="Disintegrin" evidence="4">
    <location>
        <begin position="782"/>
        <end position="882"/>
    </location>
</feature>
<keyword evidence="1" id="KW-0862">Zinc</keyword>
<feature type="binding site" evidence="1">
    <location>
        <position position="359"/>
    </location>
    <ligand>
        <name>Zn(2+)</name>
        <dbReference type="ChEBI" id="CHEBI:29105"/>
        <note>catalytic</note>
    </ligand>
</feature>
<dbReference type="AlphaFoldDB" id="A0AAV4NXW6"/>
<feature type="transmembrane region" description="Helical" evidence="2">
    <location>
        <begin position="985"/>
        <end position="1009"/>
    </location>
</feature>
<keyword evidence="7" id="KW-1185">Reference proteome</keyword>
<proteinExistence type="predicted"/>
<dbReference type="PROSITE" id="PS50215">
    <property type="entry name" value="ADAM_MEPRO"/>
    <property type="match status" value="2"/>
</dbReference>
<dbReference type="InterPro" id="IPR024079">
    <property type="entry name" value="MetalloPept_cat_dom_sf"/>
</dbReference>
<keyword evidence="1" id="KW-0479">Metal-binding</keyword>
<dbReference type="EMBL" id="BPLQ01002108">
    <property type="protein sequence ID" value="GIX88791.1"/>
    <property type="molecule type" value="Genomic_DNA"/>
</dbReference>
<protein>
    <submittedName>
        <fullName evidence="6">Disintegrin and metalloproteinase domain-containing protein 10</fullName>
    </submittedName>
</protein>
<dbReference type="GO" id="GO:0004222">
    <property type="term" value="F:metalloendopeptidase activity"/>
    <property type="evidence" value="ECO:0007669"/>
    <property type="project" value="InterPro"/>
</dbReference>
<evidence type="ECO:0000256" key="2">
    <source>
        <dbReference type="SAM" id="Phobius"/>
    </source>
</evidence>
<dbReference type="PANTHER" id="PTHR45702">
    <property type="entry name" value="ADAM10/ADAM17 METALLOPEPTIDASE FAMILY MEMBER"/>
    <property type="match status" value="1"/>
</dbReference>
<evidence type="ECO:0000259" key="4">
    <source>
        <dbReference type="PROSITE" id="PS50214"/>
    </source>
</evidence>
<dbReference type="Gene3D" id="3.40.390.10">
    <property type="entry name" value="Collagenase (Catalytic Domain)"/>
    <property type="match status" value="2"/>
</dbReference>
<feature type="binding site" evidence="1">
    <location>
        <position position="720"/>
    </location>
    <ligand>
        <name>Zn(2+)</name>
        <dbReference type="ChEBI" id="CHEBI:29105"/>
        <note>catalytic</note>
    </ligand>
</feature>
<dbReference type="GO" id="GO:0046872">
    <property type="term" value="F:metal ion binding"/>
    <property type="evidence" value="ECO:0007669"/>
    <property type="project" value="UniProtKB-KW"/>
</dbReference>
<feature type="transmembrane region" description="Helical" evidence="2">
    <location>
        <begin position="624"/>
        <end position="648"/>
    </location>
</feature>
<feature type="chain" id="PRO_5043383037" evidence="3">
    <location>
        <begin position="22"/>
        <end position="1012"/>
    </location>
</feature>
<feature type="binding site" evidence="1">
    <location>
        <position position="716"/>
    </location>
    <ligand>
        <name>Zn(2+)</name>
        <dbReference type="ChEBI" id="CHEBI:29105"/>
        <note>catalytic</note>
    </ligand>
</feature>
<evidence type="ECO:0000259" key="5">
    <source>
        <dbReference type="PROSITE" id="PS50215"/>
    </source>
</evidence>
<comment type="caution">
    <text evidence="6">The sequence shown here is derived from an EMBL/GenBank/DDBJ whole genome shotgun (WGS) entry which is preliminary data.</text>
</comment>
<feature type="binding site" evidence="1">
    <location>
        <position position="726"/>
    </location>
    <ligand>
        <name>Zn(2+)</name>
        <dbReference type="ChEBI" id="CHEBI:29105"/>
        <note>catalytic</note>
    </ligand>
</feature>
<dbReference type="InterPro" id="IPR001590">
    <property type="entry name" value="Peptidase_M12B"/>
</dbReference>
<dbReference type="GO" id="GO:0007219">
    <property type="term" value="P:Notch signaling pathway"/>
    <property type="evidence" value="ECO:0007669"/>
    <property type="project" value="TreeGrafter"/>
</dbReference>
<feature type="binding site" evidence="1">
    <location>
        <position position="365"/>
    </location>
    <ligand>
        <name>Zn(2+)</name>
        <dbReference type="ChEBI" id="CHEBI:29105"/>
        <note>catalytic</note>
    </ligand>
</feature>
<keyword evidence="6" id="KW-0482">Metalloprotease</keyword>
<dbReference type="InterPro" id="IPR001762">
    <property type="entry name" value="Disintegrin_dom"/>
</dbReference>
<keyword evidence="2" id="KW-0472">Membrane</keyword>